<comment type="subcellular location">
    <subcellularLocation>
        <location evidence="1">Membrane</location>
        <topology evidence="1">Multi-pass membrane protein</topology>
    </subcellularLocation>
</comment>
<dbReference type="InterPro" id="IPR007262">
    <property type="entry name" value="Vps55/LEPROT"/>
</dbReference>
<dbReference type="Pfam" id="PF04133">
    <property type="entry name" value="Vps55"/>
    <property type="match status" value="1"/>
</dbReference>
<evidence type="ECO:0000256" key="6">
    <source>
        <dbReference type="SAM" id="Phobius"/>
    </source>
</evidence>
<evidence type="ECO:0000256" key="3">
    <source>
        <dbReference type="ARBA" id="ARBA00022692"/>
    </source>
</evidence>
<keyword evidence="8" id="KW-1185">Reference proteome</keyword>
<evidence type="ECO:0000313" key="7">
    <source>
        <dbReference type="EMBL" id="KAF5871374.1"/>
    </source>
</evidence>
<sequence length="182" mass="19770">MMRQARTVVRSLKGQDFEGYGTIGERIISAALQATDNYQFQSQLIQRAIPSIFNMTAGLKTIISLSFVLALGFLLVILSCALFHQYLPLLVVLTFILAPLPNFLASRCSSPDDFSDSSSSGVLDLGRFATGFLCMMGVALPAVLAHSHIITVPAMVMSIIGGVLIYGTMISFGMFFQEEAEF</sequence>
<feature type="transmembrane region" description="Helical" evidence="6">
    <location>
        <begin position="125"/>
        <end position="144"/>
    </location>
</feature>
<comment type="caution">
    <text evidence="7">The sequence shown here is derived from an EMBL/GenBank/DDBJ whole genome shotgun (WGS) entry which is preliminary data.</text>
</comment>
<dbReference type="GO" id="GO:0034424">
    <property type="term" value="C:Vps55/Vps68 complex"/>
    <property type="evidence" value="ECO:0007669"/>
    <property type="project" value="TreeGrafter"/>
</dbReference>
<proteinExistence type="inferred from homology"/>
<evidence type="ECO:0000256" key="4">
    <source>
        <dbReference type="ARBA" id="ARBA00022989"/>
    </source>
</evidence>
<keyword evidence="5 6" id="KW-0472">Membrane</keyword>
<organism evidence="7 8">
    <name type="scientific">Botrytis fragariae</name>
    <dbReference type="NCBI Taxonomy" id="1964551"/>
    <lineage>
        <taxon>Eukaryota</taxon>
        <taxon>Fungi</taxon>
        <taxon>Dikarya</taxon>
        <taxon>Ascomycota</taxon>
        <taxon>Pezizomycotina</taxon>
        <taxon>Leotiomycetes</taxon>
        <taxon>Helotiales</taxon>
        <taxon>Sclerotiniaceae</taxon>
        <taxon>Botrytis</taxon>
    </lineage>
</organism>
<evidence type="ECO:0000313" key="8">
    <source>
        <dbReference type="Proteomes" id="UP000531561"/>
    </source>
</evidence>
<feature type="transmembrane region" description="Helical" evidence="6">
    <location>
        <begin position="57"/>
        <end position="79"/>
    </location>
</feature>
<dbReference type="PANTHER" id="PTHR12050:SF0">
    <property type="entry name" value="RH04491P"/>
    <property type="match status" value="1"/>
</dbReference>
<name>A0A8H6APQ8_9HELO</name>
<feature type="transmembrane region" description="Helical" evidence="6">
    <location>
        <begin position="85"/>
        <end position="104"/>
    </location>
</feature>
<evidence type="ECO:0000256" key="5">
    <source>
        <dbReference type="ARBA" id="ARBA00023136"/>
    </source>
</evidence>
<gene>
    <name evidence="7" type="ORF">Bfra_007889</name>
</gene>
<evidence type="ECO:0000256" key="1">
    <source>
        <dbReference type="ARBA" id="ARBA00004141"/>
    </source>
</evidence>
<feature type="transmembrane region" description="Helical" evidence="6">
    <location>
        <begin position="150"/>
        <end position="176"/>
    </location>
</feature>
<protein>
    <submittedName>
        <fullName evidence="7">Putative vacuolar protein sorting 55 protein</fullName>
    </submittedName>
</protein>
<dbReference type="OrthoDB" id="14246at2759"/>
<dbReference type="Proteomes" id="UP000531561">
    <property type="component" value="Unassembled WGS sequence"/>
</dbReference>
<reference evidence="7 8" key="1">
    <citation type="journal article" date="2020" name="Phytopathology">
        <title>A high-quality genome resource of Botrytis fragariae, a new and rapidly spreading fungal pathogen causing strawberry gray mold in the U.S.A.</title>
        <authorList>
            <person name="Wu Y."/>
            <person name="Saski C.A."/>
            <person name="Schnabel G."/>
            <person name="Xiao S."/>
            <person name="Hu M."/>
        </authorList>
    </citation>
    <scope>NUCLEOTIDE SEQUENCE [LARGE SCALE GENOMIC DNA]</scope>
    <source>
        <strain evidence="7 8">BVB16</strain>
    </source>
</reference>
<dbReference type="RefSeq" id="XP_037190321.1">
    <property type="nucleotide sequence ID" value="XM_037338258.1"/>
</dbReference>
<evidence type="ECO:0000256" key="2">
    <source>
        <dbReference type="ARBA" id="ARBA00005645"/>
    </source>
</evidence>
<dbReference type="AlphaFoldDB" id="A0A8H6APQ8"/>
<dbReference type="EMBL" id="JABFCT010000012">
    <property type="protein sequence ID" value="KAF5871374.1"/>
    <property type="molecule type" value="Genomic_DNA"/>
</dbReference>
<dbReference type="GeneID" id="59261950"/>
<accession>A0A8H6APQ8</accession>
<keyword evidence="3 6" id="KW-0812">Transmembrane</keyword>
<dbReference type="GO" id="GO:0032511">
    <property type="term" value="P:late endosome to vacuole transport via multivesicular body sorting pathway"/>
    <property type="evidence" value="ECO:0007669"/>
    <property type="project" value="TreeGrafter"/>
</dbReference>
<comment type="similarity">
    <text evidence="2">Belongs to the OB-RGRP/VPS55 family.</text>
</comment>
<dbReference type="PANTHER" id="PTHR12050">
    <property type="entry name" value="LEPTIN RECEPTOR-RELATED"/>
    <property type="match status" value="1"/>
</dbReference>
<keyword evidence="4 6" id="KW-1133">Transmembrane helix</keyword>